<organism evidence="17 18">
    <name type="scientific">Cupriavidus pauculus</name>
    <dbReference type="NCBI Taxonomy" id="82633"/>
    <lineage>
        <taxon>Bacteria</taxon>
        <taxon>Pseudomonadati</taxon>
        <taxon>Pseudomonadota</taxon>
        <taxon>Betaproteobacteria</taxon>
        <taxon>Burkholderiales</taxon>
        <taxon>Burkholderiaceae</taxon>
        <taxon>Cupriavidus</taxon>
    </lineage>
</organism>
<keyword evidence="3 16" id="KW-1003">Cell membrane</keyword>
<feature type="transmembrane region" description="Helical" evidence="16">
    <location>
        <begin position="113"/>
        <end position="130"/>
    </location>
</feature>
<dbReference type="OrthoDB" id="9768187at2"/>
<dbReference type="GO" id="GO:0071555">
    <property type="term" value="P:cell wall organization"/>
    <property type="evidence" value="ECO:0007669"/>
    <property type="project" value="UniProtKB-KW"/>
</dbReference>
<evidence type="ECO:0000256" key="13">
    <source>
        <dbReference type="ARBA" id="ARBA00023316"/>
    </source>
</evidence>
<feature type="transmembrane region" description="Helical" evidence="16">
    <location>
        <begin position="379"/>
        <end position="400"/>
    </location>
</feature>
<feature type="transmembrane region" description="Helical" evidence="16">
    <location>
        <begin position="301"/>
        <end position="326"/>
    </location>
</feature>
<keyword evidence="5 16" id="KW-0328">Glycosyltransferase</keyword>
<evidence type="ECO:0000256" key="8">
    <source>
        <dbReference type="ARBA" id="ARBA00022960"/>
    </source>
</evidence>
<protein>
    <recommendedName>
        <fullName evidence="16">Probable peptidoglycan glycosyltransferase FtsW</fullName>
        <shortName evidence="16">PGT</shortName>
        <ecNumber evidence="16">2.4.99.28</ecNumber>
    </recommendedName>
    <alternativeName>
        <fullName evidence="16">Cell division protein FtsW</fullName>
    </alternativeName>
    <alternativeName>
        <fullName evidence="16">Cell wall polymerase</fullName>
    </alternativeName>
    <alternativeName>
        <fullName evidence="16">Peptidoglycan polymerase</fullName>
        <shortName evidence="16">PG polymerase</shortName>
    </alternativeName>
</protein>
<evidence type="ECO:0000256" key="9">
    <source>
        <dbReference type="ARBA" id="ARBA00022984"/>
    </source>
</evidence>
<accession>A0A5P2H787</accession>
<comment type="similarity">
    <text evidence="14 16">Belongs to the SEDS family. FtsW subfamily.</text>
</comment>
<comment type="catalytic activity">
    <reaction evidence="15 16">
        <text>[GlcNAc-(1-&gt;4)-Mur2Ac(oyl-L-Ala-gamma-D-Glu-L-Lys-D-Ala-D-Ala)](n)-di-trans,octa-cis-undecaprenyl diphosphate + beta-D-GlcNAc-(1-&gt;4)-Mur2Ac(oyl-L-Ala-gamma-D-Glu-L-Lys-D-Ala-D-Ala)-di-trans,octa-cis-undecaprenyl diphosphate = [GlcNAc-(1-&gt;4)-Mur2Ac(oyl-L-Ala-gamma-D-Glu-L-Lys-D-Ala-D-Ala)](n+1)-di-trans,octa-cis-undecaprenyl diphosphate + di-trans,octa-cis-undecaprenyl diphosphate + H(+)</text>
        <dbReference type="Rhea" id="RHEA:23708"/>
        <dbReference type="Rhea" id="RHEA-COMP:9602"/>
        <dbReference type="Rhea" id="RHEA-COMP:9603"/>
        <dbReference type="ChEBI" id="CHEBI:15378"/>
        <dbReference type="ChEBI" id="CHEBI:58405"/>
        <dbReference type="ChEBI" id="CHEBI:60033"/>
        <dbReference type="ChEBI" id="CHEBI:78435"/>
        <dbReference type="EC" id="2.4.99.28"/>
    </reaction>
</comment>
<evidence type="ECO:0000256" key="3">
    <source>
        <dbReference type="ARBA" id="ARBA00022475"/>
    </source>
</evidence>
<dbReference type="NCBIfam" id="TIGR02614">
    <property type="entry name" value="ftsW"/>
    <property type="match status" value="1"/>
</dbReference>
<evidence type="ECO:0000256" key="6">
    <source>
        <dbReference type="ARBA" id="ARBA00022679"/>
    </source>
</evidence>
<comment type="pathway">
    <text evidence="2 16">Cell wall biogenesis; peptidoglycan biosynthesis.</text>
</comment>
<feature type="transmembrane region" description="Helical" evidence="16">
    <location>
        <begin position="44"/>
        <end position="66"/>
    </location>
</feature>
<keyword evidence="4 16" id="KW-0132">Cell division</keyword>
<evidence type="ECO:0000256" key="12">
    <source>
        <dbReference type="ARBA" id="ARBA00023306"/>
    </source>
</evidence>
<feature type="transmembrane region" description="Helical" evidence="16">
    <location>
        <begin position="223"/>
        <end position="243"/>
    </location>
</feature>
<dbReference type="Pfam" id="PF01098">
    <property type="entry name" value="FTSW_RODA_SPOVE"/>
    <property type="match status" value="1"/>
</dbReference>
<dbReference type="UniPathway" id="UPA00219"/>
<evidence type="ECO:0000256" key="10">
    <source>
        <dbReference type="ARBA" id="ARBA00022989"/>
    </source>
</evidence>
<dbReference type="RefSeq" id="WP_150373655.1">
    <property type="nucleotide sequence ID" value="NZ_CP044065.1"/>
</dbReference>
<sequence length="413" mass="45048">MNDAQVKRSGFIGATIGNAWGGLRDAVSGVKPTRSRMMEYDQPLLWVSIVLLAFGLVMVYSASIALPDSPRYANYRESHFLMRHAFALLIGLSAALVAFQIPVKVWDRYAPKLFVIALVLLIVVLVPFVGKGVNGARRWIPLGVMNFQPSELMKLAVVLYAANYTVRKQEWMQTVSKGFLPMGVAVVVVGMLLLLEPDMGAFLVIAAVAMGILFLGGINGKLFAGLVGVAVGAFALLITASPWRRERIFAYLNPWEESNALGKAYQLTHSLIAFGRGEWTGVGLGGSIEKLHYLPEAHTDFILAVIGEEFGFIGVLVMIVLFYWLVRRAFGIGRTALQLDRTFAGLVAKGIGVWIGWQTFINMGVNLGLLPTKGLTLPLVSYGGSGILMNCVALAILLRIDYENRVLMRGGKV</sequence>
<keyword evidence="7 16" id="KW-0812">Transmembrane</keyword>
<feature type="transmembrane region" description="Helical" evidence="16">
    <location>
        <begin position="346"/>
        <end position="367"/>
    </location>
</feature>
<dbReference type="InterPro" id="IPR001182">
    <property type="entry name" value="FtsW/RodA"/>
</dbReference>
<evidence type="ECO:0000256" key="5">
    <source>
        <dbReference type="ARBA" id="ARBA00022676"/>
    </source>
</evidence>
<keyword evidence="8 16" id="KW-0133">Cell shape</keyword>
<keyword evidence="16" id="KW-0997">Cell inner membrane</keyword>
<dbReference type="GO" id="GO:0043093">
    <property type="term" value="P:FtsZ-dependent cytokinesis"/>
    <property type="evidence" value="ECO:0007669"/>
    <property type="project" value="UniProtKB-UniRule"/>
</dbReference>
<dbReference type="InterPro" id="IPR013437">
    <property type="entry name" value="FtsW"/>
</dbReference>
<dbReference type="EMBL" id="CP044065">
    <property type="protein sequence ID" value="QET03578.1"/>
    <property type="molecule type" value="Genomic_DNA"/>
</dbReference>
<evidence type="ECO:0000313" key="17">
    <source>
        <dbReference type="EMBL" id="QET03578.1"/>
    </source>
</evidence>
<keyword evidence="10 16" id="KW-1133">Transmembrane helix</keyword>
<feature type="transmembrane region" description="Helical" evidence="16">
    <location>
        <begin position="150"/>
        <end position="166"/>
    </location>
</feature>
<dbReference type="PANTHER" id="PTHR30474">
    <property type="entry name" value="CELL CYCLE PROTEIN"/>
    <property type="match status" value="1"/>
</dbReference>
<evidence type="ECO:0000256" key="16">
    <source>
        <dbReference type="HAMAP-Rule" id="MF_00913"/>
    </source>
</evidence>
<feature type="transmembrane region" description="Helical" evidence="16">
    <location>
        <begin position="86"/>
        <end position="106"/>
    </location>
</feature>
<dbReference type="GO" id="GO:0009252">
    <property type="term" value="P:peptidoglycan biosynthetic process"/>
    <property type="evidence" value="ECO:0007669"/>
    <property type="project" value="UniProtKB-UniRule"/>
</dbReference>
<evidence type="ECO:0000256" key="14">
    <source>
        <dbReference type="ARBA" id="ARBA00038053"/>
    </source>
</evidence>
<keyword evidence="13 16" id="KW-0961">Cell wall biogenesis/degradation</keyword>
<feature type="transmembrane region" description="Helical" evidence="16">
    <location>
        <begin position="178"/>
        <end position="195"/>
    </location>
</feature>
<evidence type="ECO:0000256" key="11">
    <source>
        <dbReference type="ARBA" id="ARBA00023136"/>
    </source>
</evidence>
<keyword evidence="11 16" id="KW-0472">Membrane</keyword>
<evidence type="ECO:0000313" key="18">
    <source>
        <dbReference type="Proteomes" id="UP000322822"/>
    </source>
</evidence>
<dbReference type="GO" id="GO:0032153">
    <property type="term" value="C:cell division site"/>
    <property type="evidence" value="ECO:0007669"/>
    <property type="project" value="UniProtKB-UniRule"/>
</dbReference>
<comment type="subcellular location">
    <subcellularLocation>
        <location evidence="16">Cell inner membrane</location>
        <topology evidence="16">Multi-pass membrane protein</topology>
    </subcellularLocation>
    <subcellularLocation>
        <location evidence="1">Cell membrane</location>
        <topology evidence="1">Multi-pass membrane protein</topology>
    </subcellularLocation>
    <text evidence="16">Localizes to the division septum.</text>
</comment>
<comment type="function">
    <text evidence="16">Peptidoglycan polymerase that is essential for cell division.</text>
</comment>
<gene>
    <name evidence="16 17" type="primary">ftsW</name>
    <name evidence="17" type="ORF">FOB72_17005</name>
</gene>
<evidence type="ECO:0000256" key="7">
    <source>
        <dbReference type="ARBA" id="ARBA00022692"/>
    </source>
</evidence>
<evidence type="ECO:0000256" key="4">
    <source>
        <dbReference type="ARBA" id="ARBA00022618"/>
    </source>
</evidence>
<evidence type="ECO:0000256" key="1">
    <source>
        <dbReference type="ARBA" id="ARBA00004651"/>
    </source>
</evidence>
<name>A0A5P2H787_9BURK</name>
<dbReference type="HAMAP" id="MF_00913">
    <property type="entry name" value="PGT_FtsW_proteobact"/>
    <property type="match status" value="1"/>
</dbReference>
<proteinExistence type="inferred from homology"/>
<keyword evidence="9 16" id="KW-0573">Peptidoglycan synthesis</keyword>
<feature type="transmembrane region" description="Helical" evidence="16">
    <location>
        <begin position="201"/>
        <end position="218"/>
    </location>
</feature>
<evidence type="ECO:0000256" key="15">
    <source>
        <dbReference type="ARBA" id="ARBA00049902"/>
    </source>
</evidence>
<dbReference type="GO" id="GO:0008955">
    <property type="term" value="F:peptidoglycan glycosyltransferase activity"/>
    <property type="evidence" value="ECO:0007669"/>
    <property type="project" value="UniProtKB-UniRule"/>
</dbReference>
<keyword evidence="6 16" id="KW-0808">Transferase</keyword>
<dbReference type="GO" id="GO:0015648">
    <property type="term" value="F:lipid-linked peptidoglycan transporter activity"/>
    <property type="evidence" value="ECO:0007669"/>
    <property type="project" value="TreeGrafter"/>
</dbReference>
<reference evidence="17 18" key="1">
    <citation type="submission" date="2019-09" db="EMBL/GenBank/DDBJ databases">
        <title>FDA dAtabase for Regulatory Grade micrObial Sequences (FDA-ARGOS): Supporting development and validation of Infectious Disease Dx tests.</title>
        <authorList>
            <person name="Sciortino C."/>
            <person name="Tallon L."/>
            <person name="Sadzewicz L."/>
            <person name="Vavikolanu K."/>
            <person name="Mehta A."/>
            <person name="Aluvathingal J."/>
            <person name="Nadendla S."/>
            <person name="Nandy P."/>
            <person name="Geyer C."/>
            <person name="Yan Y."/>
            <person name="Sichtig H."/>
        </authorList>
    </citation>
    <scope>NUCLEOTIDE SEQUENCE [LARGE SCALE GENOMIC DNA]</scope>
    <source>
        <strain evidence="17 18">FDAARGOS_664</strain>
    </source>
</reference>
<keyword evidence="12 16" id="KW-0131">Cell cycle</keyword>
<evidence type="ECO:0000256" key="2">
    <source>
        <dbReference type="ARBA" id="ARBA00004752"/>
    </source>
</evidence>
<dbReference type="Proteomes" id="UP000322822">
    <property type="component" value="Chromosome 1"/>
</dbReference>
<dbReference type="AlphaFoldDB" id="A0A5P2H787"/>
<dbReference type="GO" id="GO:0005886">
    <property type="term" value="C:plasma membrane"/>
    <property type="evidence" value="ECO:0007669"/>
    <property type="project" value="UniProtKB-SubCell"/>
</dbReference>
<dbReference type="PANTHER" id="PTHR30474:SF2">
    <property type="entry name" value="PEPTIDOGLYCAN GLYCOSYLTRANSFERASE FTSW-RELATED"/>
    <property type="match status" value="1"/>
</dbReference>
<dbReference type="GO" id="GO:0008360">
    <property type="term" value="P:regulation of cell shape"/>
    <property type="evidence" value="ECO:0007669"/>
    <property type="project" value="UniProtKB-KW"/>
</dbReference>
<dbReference type="EC" id="2.4.99.28" evidence="16"/>